<dbReference type="GO" id="GO:0005634">
    <property type="term" value="C:nucleus"/>
    <property type="evidence" value="ECO:0007669"/>
    <property type="project" value="UniProtKB-SubCell"/>
</dbReference>
<protein>
    <recommendedName>
        <fullName evidence="4 15">Histone-lysine N-methyltransferase, H3 lysine-79 specific</fullName>
        <ecNumber evidence="3 15">2.1.1.360</ecNumber>
    </recommendedName>
    <alternativeName>
        <fullName evidence="13 15">Histone H3-K79 methyltransferase</fullName>
    </alternativeName>
</protein>
<keyword evidence="12 15" id="KW-0539">Nucleus</keyword>
<dbReference type="CDD" id="cd02440">
    <property type="entry name" value="AdoMet_MTases"/>
    <property type="match status" value="1"/>
</dbReference>
<dbReference type="PROSITE" id="PS51569">
    <property type="entry name" value="DOT1"/>
    <property type="match status" value="1"/>
</dbReference>
<evidence type="ECO:0000259" key="18">
    <source>
        <dbReference type="PROSITE" id="PS51569"/>
    </source>
</evidence>
<evidence type="ECO:0000256" key="12">
    <source>
        <dbReference type="ARBA" id="ARBA00023242"/>
    </source>
</evidence>
<keyword evidence="9 15" id="KW-0156">Chromatin regulator</keyword>
<dbReference type="GO" id="GO:0042393">
    <property type="term" value="F:histone binding"/>
    <property type="evidence" value="ECO:0007669"/>
    <property type="project" value="InterPro"/>
</dbReference>
<evidence type="ECO:0000256" key="4">
    <source>
        <dbReference type="ARBA" id="ARBA00020987"/>
    </source>
</evidence>
<dbReference type="InterPro" id="IPR025789">
    <property type="entry name" value="DOT1_dom"/>
</dbReference>
<dbReference type="FunFam" id="3.40.50.150:FF:000033">
    <property type="entry name" value="Histone-lysine N-methyltransferase, H3 lysine-79 specific"/>
    <property type="match status" value="1"/>
</dbReference>
<dbReference type="GO" id="GO:0140956">
    <property type="term" value="F:histone H3K79 trimethyltransferase activity"/>
    <property type="evidence" value="ECO:0007669"/>
    <property type="project" value="UniProtKB-EC"/>
</dbReference>
<dbReference type="GO" id="GO:0000786">
    <property type="term" value="C:nucleosome"/>
    <property type="evidence" value="ECO:0007669"/>
    <property type="project" value="InterPro"/>
</dbReference>
<comment type="subcellular location">
    <subcellularLocation>
        <location evidence="2 15">Nucleus</location>
    </subcellularLocation>
</comment>
<keyword evidence="8" id="KW-0677">Repeat</keyword>
<dbReference type="Proteomes" id="UP001303373">
    <property type="component" value="Chromosome 3"/>
</dbReference>
<gene>
    <name evidence="19" type="ORF">R9X50_00211300</name>
</gene>
<name>A0AAQ3R392_9PEZI</name>
<evidence type="ECO:0000256" key="8">
    <source>
        <dbReference type="ARBA" id="ARBA00022737"/>
    </source>
</evidence>
<feature type="binding site" evidence="16">
    <location>
        <position position="356"/>
    </location>
    <ligand>
        <name>S-adenosyl-L-methionine</name>
        <dbReference type="ChEBI" id="CHEBI:59789"/>
    </ligand>
</feature>
<evidence type="ECO:0000256" key="16">
    <source>
        <dbReference type="PIRSR" id="PIRSR017570-1"/>
    </source>
</evidence>
<dbReference type="Gene3D" id="3.40.50.150">
    <property type="entry name" value="Vaccinia Virus protein VP39"/>
    <property type="match status" value="1"/>
</dbReference>
<dbReference type="GO" id="GO:0000781">
    <property type="term" value="C:chromosome, telomeric region"/>
    <property type="evidence" value="ECO:0007669"/>
    <property type="project" value="GOC"/>
</dbReference>
<evidence type="ECO:0000313" key="19">
    <source>
        <dbReference type="EMBL" id="WPG99300.1"/>
    </source>
</evidence>
<evidence type="ECO:0000256" key="9">
    <source>
        <dbReference type="ARBA" id="ARBA00022853"/>
    </source>
</evidence>
<dbReference type="PIRSF" id="PIRSF017570">
    <property type="entry name" value="Histone_H3-K79_MeTrfase"/>
    <property type="match status" value="1"/>
</dbReference>
<dbReference type="InterPro" id="IPR029063">
    <property type="entry name" value="SAM-dependent_MTases_sf"/>
</dbReference>
<evidence type="ECO:0000256" key="7">
    <source>
        <dbReference type="ARBA" id="ARBA00022691"/>
    </source>
</evidence>
<evidence type="ECO:0000256" key="15">
    <source>
        <dbReference type="PIRNR" id="PIRNR017570"/>
    </source>
</evidence>
<evidence type="ECO:0000256" key="5">
    <source>
        <dbReference type="ARBA" id="ARBA00022603"/>
    </source>
</evidence>
<keyword evidence="11 15" id="KW-0804">Transcription</keyword>
<evidence type="ECO:0000256" key="14">
    <source>
        <dbReference type="ARBA" id="ARBA00047770"/>
    </source>
</evidence>
<dbReference type="AlphaFoldDB" id="A0AAQ3R392"/>
<dbReference type="InterPro" id="IPR021162">
    <property type="entry name" value="Dot1"/>
</dbReference>
<evidence type="ECO:0000256" key="13">
    <source>
        <dbReference type="ARBA" id="ARBA00029821"/>
    </source>
</evidence>
<dbReference type="SUPFAM" id="SSF53335">
    <property type="entry name" value="S-adenosyl-L-methionine-dependent methyltransferases"/>
    <property type="match status" value="1"/>
</dbReference>
<evidence type="ECO:0000256" key="3">
    <source>
        <dbReference type="ARBA" id="ARBA00012190"/>
    </source>
</evidence>
<evidence type="ECO:0000256" key="6">
    <source>
        <dbReference type="ARBA" id="ARBA00022679"/>
    </source>
</evidence>
<dbReference type="GO" id="GO:0031509">
    <property type="term" value="P:subtelomeric heterochromatin formation"/>
    <property type="evidence" value="ECO:0007669"/>
    <property type="project" value="InterPro"/>
</dbReference>
<dbReference type="EC" id="2.1.1.360" evidence="3 15"/>
<dbReference type="GO" id="GO:0000077">
    <property type="term" value="P:DNA damage checkpoint signaling"/>
    <property type="evidence" value="ECO:0007669"/>
    <property type="project" value="InterPro"/>
</dbReference>
<feature type="domain" description="DOT1" evidence="18">
    <location>
        <begin position="179"/>
        <end position="501"/>
    </location>
</feature>
<dbReference type="Gene3D" id="1.10.260.170">
    <property type="match status" value="1"/>
</dbReference>
<evidence type="ECO:0000256" key="2">
    <source>
        <dbReference type="ARBA" id="ARBA00004123"/>
    </source>
</evidence>
<dbReference type="Pfam" id="PF08123">
    <property type="entry name" value="DOT1"/>
    <property type="match status" value="1"/>
</dbReference>
<dbReference type="EMBL" id="CP138582">
    <property type="protein sequence ID" value="WPG99300.1"/>
    <property type="molecule type" value="Genomic_DNA"/>
</dbReference>
<proteinExistence type="inferred from homology"/>
<evidence type="ECO:0000313" key="20">
    <source>
        <dbReference type="Proteomes" id="UP001303373"/>
    </source>
</evidence>
<evidence type="ECO:0000256" key="11">
    <source>
        <dbReference type="ARBA" id="ARBA00023163"/>
    </source>
</evidence>
<accession>A0AAQ3R392</accession>
<evidence type="ECO:0000256" key="17">
    <source>
        <dbReference type="SAM" id="MobiDB-lite"/>
    </source>
</evidence>
<dbReference type="PANTHER" id="PTHR21451:SF0">
    <property type="entry name" value="HISTONE-LYSINE N-METHYLTRANSFERASE, H3 LYSINE-79 SPECIFIC"/>
    <property type="match status" value="1"/>
</dbReference>
<comment type="similarity">
    <text evidence="15">Belongs to the class I-like SAM-binding methyltransferase superfamily. DOT1 family.</text>
</comment>
<feature type="binding site" evidence="16">
    <location>
        <begin position="330"/>
        <end position="339"/>
    </location>
    <ligand>
        <name>S-adenosyl-L-methionine</name>
        <dbReference type="ChEBI" id="CHEBI:59789"/>
    </ligand>
</feature>
<dbReference type="GO" id="GO:0032259">
    <property type="term" value="P:methylation"/>
    <property type="evidence" value="ECO:0007669"/>
    <property type="project" value="UniProtKB-KW"/>
</dbReference>
<keyword evidence="7 15" id="KW-0949">S-adenosyl-L-methionine</keyword>
<keyword evidence="20" id="KW-1185">Reference proteome</keyword>
<keyword evidence="6 15" id="KW-0808">Transferase</keyword>
<keyword evidence="5 15" id="KW-0489">Methyltransferase</keyword>
<organism evidence="19 20">
    <name type="scientific">Acrodontium crateriforme</name>
    <dbReference type="NCBI Taxonomy" id="150365"/>
    <lineage>
        <taxon>Eukaryota</taxon>
        <taxon>Fungi</taxon>
        <taxon>Dikarya</taxon>
        <taxon>Ascomycota</taxon>
        <taxon>Pezizomycotina</taxon>
        <taxon>Dothideomycetes</taxon>
        <taxon>Dothideomycetidae</taxon>
        <taxon>Mycosphaerellales</taxon>
        <taxon>Teratosphaeriaceae</taxon>
        <taxon>Acrodontium</taxon>
    </lineage>
</organism>
<feature type="region of interest" description="Disordered" evidence="17">
    <location>
        <begin position="21"/>
        <end position="120"/>
    </location>
</feature>
<dbReference type="InterPro" id="IPR030445">
    <property type="entry name" value="H3-K79_meTrfase"/>
</dbReference>
<keyword evidence="10 15" id="KW-0805">Transcription regulation</keyword>
<evidence type="ECO:0000256" key="10">
    <source>
        <dbReference type="ARBA" id="ARBA00023015"/>
    </source>
</evidence>
<dbReference type="GO" id="GO:0006281">
    <property type="term" value="P:DNA repair"/>
    <property type="evidence" value="ECO:0007669"/>
    <property type="project" value="InterPro"/>
</dbReference>
<dbReference type="PANTHER" id="PTHR21451">
    <property type="entry name" value="HISTONE H3 METHYLTRANSFERASE"/>
    <property type="match status" value="1"/>
</dbReference>
<feature type="binding site" evidence="16">
    <location>
        <begin position="307"/>
        <end position="310"/>
    </location>
    <ligand>
        <name>S-adenosyl-L-methionine</name>
        <dbReference type="ChEBI" id="CHEBI:59789"/>
    </ligand>
</feature>
<evidence type="ECO:0000256" key="1">
    <source>
        <dbReference type="ARBA" id="ARBA00003482"/>
    </source>
</evidence>
<comment type="catalytic activity">
    <reaction evidence="14 15">
        <text>L-lysyl(79)-[histone H3] + 3 S-adenosyl-L-methionine = N(6),N(6),N(6)-trimethyl-L-lysyl(79)-[histone H3] + 3 S-adenosyl-L-homocysteine + 3 H(+)</text>
        <dbReference type="Rhea" id="RHEA:60328"/>
        <dbReference type="Rhea" id="RHEA-COMP:15549"/>
        <dbReference type="Rhea" id="RHEA-COMP:15552"/>
        <dbReference type="ChEBI" id="CHEBI:15378"/>
        <dbReference type="ChEBI" id="CHEBI:29969"/>
        <dbReference type="ChEBI" id="CHEBI:57856"/>
        <dbReference type="ChEBI" id="CHEBI:59789"/>
        <dbReference type="ChEBI" id="CHEBI:61961"/>
        <dbReference type="EC" id="2.1.1.360"/>
    </reaction>
</comment>
<sequence>MNFTKPTKKVVIRREIVQIKPASTALSGRPAVRPGAASRYKLTPTTKSHSTPSSSPAPKKTSPKKTVEKRAIANSRGTKRASDSPVFSSDEEDSSDVGGSDSDASRKRIKSSVSSLDSHGGPRRIIFSKKAFEGGTAKLSFIHGADAIAGKQASKYENPWGLAETTTIELQYPSRSQRERFALKWPKGDRDEYKPFDDLVHTIDTIATFYFPEKLSSEYTDEANGFFRRLNRAFQHKSVSEWVSLIEEFNKILKPLVEDGSIQRELRGQAKLHLNWVKRILDQIFSRTVSPKAEVLNSYKIGGDNVYGELLPRFVSDIFTHTKLNHEQMFIDLGSGVGNVVLQAALEVGCESWGIEMMKNPCDLAELQAAEFNARARLWGLDVGTVKLLRGDMTAHEKIPGILQRADVVLVNNQAFTPELNDKLINMFLDLKEGAKVVSLKPFVPLSHKMAMRNIDSVVNQFVQIQREYFSDSVSWSHSGNQHWYIATKDTRPLKIFRRKMGLDTA</sequence>
<reference evidence="19 20" key="1">
    <citation type="submission" date="2023-11" db="EMBL/GenBank/DDBJ databases">
        <title>An acidophilic fungus is an integral part of prey digestion in a carnivorous sundew plant.</title>
        <authorList>
            <person name="Tsai I.J."/>
        </authorList>
    </citation>
    <scope>NUCLEOTIDE SEQUENCE [LARGE SCALE GENOMIC DNA]</scope>
    <source>
        <strain evidence="19">169a</strain>
    </source>
</reference>
<comment type="function">
    <text evidence="1 15">Histone methyltransferase that specifically trimethylates histone H3 to form H3K79me3. This methylation is required for telomere silencing and for the pachytene checkpoint during the meiotic cell cycle by allowing the recruitment of RAD9 to double strand breaks. Nucleosomes are preferred as substrate compared to free histone.</text>
</comment>
<feature type="compositionally biased region" description="Low complexity" evidence="17">
    <location>
        <begin position="41"/>
        <end position="60"/>
    </location>
</feature>